<evidence type="ECO:0000313" key="2">
    <source>
        <dbReference type="EMBL" id="CAF5227456.1"/>
    </source>
</evidence>
<organism evidence="2 3">
    <name type="scientific">Rotaria magnacalcarata</name>
    <dbReference type="NCBI Taxonomy" id="392030"/>
    <lineage>
        <taxon>Eukaryota</taxon>
        <taxon>Metazoa</taxon>
        <taxon>Spiralia</taxon>
        <taxon>Gnathifera</taxon>
        <taxon>Rotifera</taxon>
        <taxon>Eurotatoria</taxon>
        <taxon>Bdelloidea</taxon>
        <taxon>Philodinida</taxon>
        <taxon>Philodinidae</taxon>
        <taxon>Rotaria</taxon>
    </lineage>
</organism>
<sequence>EGLRPPEGHDPAISIKQHVAHGSRAKTKSSWVSASRSIKVPGVWASETESIVAEFDVPYEENLPYTERSVFDLTDPSTANYLFGSSGSWAKSFAKSSQEIVIKGGVDASKIRKLYSTRRVTEQEYKTLKSQNLGGMRFIKTRQRTDD</sequence>
<comment type="caution">
    <text evidence="2">The sequence shown here is derived from an EMBL/GenBank/DDBJ whole genome shotgun (WGS) entry which is preliminary data.</text>
</comment>
<evidence type="ECO:0000313" key="3">
    <source>
        <dbReference type="Proteomes" id="UP000681720"/>
    </source>
</evidence>
<feature type="region of interest" description="Disordered" evidence="1">
    <location>
        <begin position="1"/>
        <end position="26"/>
    </location>
</feature>
<proteinExistence type="predicted"/>
<gene>
    <name evidence="2" type="ORF">GIL414_LOCUS87648</name>
</gene>
<dbReference type="AlphaFoldDB" id="A0A8S3K9E0"/>
<feature type="non-terminal residue" evidence="2">
    <location>
        <position position="1"/>
    </location>
</feature>
<dbReference type="Proteomes" id="UP000681720">
    <property type="component" value="Unassembled WGS sequence"/>
</dbReference>
<evidence type="ECO:0000256" key="1">
    <source>
        <dbReference type="SAM" id="MobiDB-lite"/>
    </source>
</evidence>
<accession>A0A8S3K9E0</accession>
<feature type="non-terminal residue" evidence="2">
    <location>
        <position position="147"/>
    </location>
</feature>
<reference evidence="2" key="1">
    <citation type="submission" date="2021-02" db="EMBL/GenBank/DDBJ databases">
        <authorList>
            <person name="Nowell W R."/>
        </authorList>
    </citation>
    <scope>NUCLEOTIDE SEQUENCE</scope>
</reference>
<dbReference type="EMBL" id="CAJOBJ010381090">
    <property type="protein sequence ID" value="CAF5227456.1"/>
    <property type="molecule type" value="Genomic_DNA"/>
</dbReference>
<protein>
    <submittedName>
        <fullName evidence="2">Uncharacterized protein</fullName>
    </submittedName>
</protein>
<feature type="compositionally biased region" description="Basic and acidic residues" evidence="1">
    <location>
        <begin position="1"/>
        <end position="10"/>
    </location>
</feature>
<name>A0A8S3K9E0_9BILA</name>